<sequence>MVPHHIPETFSDLTFYIYNARRIPKSVLCQYVRKKFVAAEYPASMERLYRWTPDECIPEFYSDPSIFKSIHSDLPDLALPSWCNSVDEFLNFHRQVLEHPRVTHSLHHWIDLNFGYKLSGEAAVAAKNVILSLVAPQTRLKNHGINQIFKLPHPPRFQSNPWYLKALIPPLSSRKKRGQKVVAEDTISISSEDFCDDAVLEMESVAEKVSSRSISAGYTAELEGLETLLELCFSLGHSEPMILVDFVHSTASSHDGRSVLLRSELQAFACVALEVLLHGDGVGMKTENESLDARVQRFKTRVSRKGSTSSRSKMVDSMRALLAKDVFPYSAVQILDNEDKVFKIPDWIHPLHSFVCQLQSKSVDVEALEDAMEMMNQDGFSILSPFLHDLFVHDGRAKYACLLLDPVVKYYGPTRATDTLRAALCRMHADLPSNSSDYNELFDTEFLSSMLIRFGTKNFLRLFVMPLIEKLADLQPVAVVLPETEVLELLEEQPIFPLEEEDVQNETVERALLLSVTEIDTVQTKIISALVWLAEDLGPVLCARFITGNLLKSLSLCYVDPDGLSPTSTSNMEGLGRSKLAGDMAALGVTEALLQVTLVYGRSFIWNQYFPYAAELAKDALRNLTSLNAAGLLGCMEMMFLLLSEESGTIPDDILVDNLPSQIVNEILLPVVKLLTSTSHLFPLGTVARKILTTKWTDLIYVLSNRIGREEARKDFTDPLLVTFFSVFSRLYENQPADTVDDCFPSVTEGREVRENMSSAPTQHSFGSPFVTIDRDSLSGELKVGSPVAASLDSIPTSPEPPRVVVPYEQNETDVIAELKEVFTESLAFDTYVCFCRLLGQLHMNEKLINGDLLHEICSNRAPDTQKVSQSVPVPSRTPIALQSSSHNVVAPVRVHSNNRSANTPAAMPLSPRTEEHQTQPTAASVVDRRLEGNWLAHWQYELGHGRPGVSWDIKQIPLQTFTSHSGQVKSILVLDSENSFISGGKDKTVRLWNIRSSGSGDRISQAEGLYVEHKRPVSDICFLARERQIASSDGVVHLWDPWTITTLGRIDLLSPAICVDCSAAPSSVLFVGHGSEQTSFVSRFDVRVKTSATYSGRFIVTVPSSTESVLRALVVSPDDTWFACGFSSGIISVFDQRTGMLFATWKPYDHDVQELQAITGSVLASVGLDNDISLWDIKRDVDDRLLCKIEGFSDSILKTVLTKEGDEADALVLMNGSRVGVAADILHGASEVVTTKVRHESLKGHFSTMTVLPMNRQILLGSETGHILLMC</sequence>
<dbReference type="Pfam" id="PF02138">
    <property type="entry name" value="Beach"/>
    <property type="match status" value="1"/>
</dbReference>
<evidence type="ECO:0000259" key="3">
    <source>
        <dbReference type="PROSITE" id="PS50197"/>
    </source>
</evidence>
<evidence type="ECO:0000313" key="5">
    <source>
        <dbReference type="Proteomes" id="UP000186922"/>
    </source>
</evidence>
<feature type="domain" description="BEACH" evidence="3">
    <location>
        <begin position="1"/>
        <end position="177"/>
    </location>
</feature>
<evidence type="ECO:0000313" key="4">
    <source>
        <dbReference type="EMBL" id="GAU97663.1"/>
    </source>
</evidence>
<dbReference type="PANTHER" id="PTHR46866:SF1">
    <property type="entry name" value="GH12955P"/>
    <property type="match status" value="1"/>
</dbReference>
<proteinExistence type="predicted"/>
<dbReference type="InterPro" id="IPR000409">
    <property type="entry name" value="BEACH_dom"/>
</dbReference>
<dbReference type="PROSITE" id="PS50197">
    <property type="entry name" value="BEACH"/>
    <property type="match status" value="1"/>
</dbReference>
<evidence type="ECO:0000256" key="2">
    <source>
        <dbReference type="SAM" id="MobiDB-lite"/>
    </source>
</evidence>
<dbReference type="Gene3D" id="1.10.1540.10">
    <property type="entry name" value="BEACH domain"/>
    <property type="match status" value="1"/>
</dbReference>
<dbReference type="Pfam" id="PF00400">
    <property type="entry name" value="WD40"/>
    <property type="match status" value="2"/>
</dbReference>
<dbReference type="SMART" id="SM01026">
    <property type="entry name" value="Beach"/>
    <property type="match status" value="1"/>
</dbReference>
<dbReference type="PROSITE" id="PS50082">
    <property type="entry name" value="WD_REPEATS_2"/>
    <property type="match status" value="1"/>
</dbReference>
<organism evidence="4 5">
    <name type="scientific">Ramazzottius varieornatus</name>
    <name type="common">Water bear</name>
    <name type="synonym">Tardigrade</name>
    <dbReference type="NCBI Taxonomy" id="947166"/>
    <lineage>
        <taxon>Eukaryota</taxon>
        <taxon>Metazoa</taxon>
        <taxon>Ecdysozoa</taxon>
        <taxon>Tardigrada</taxon>
        <taxon>Eutardigrada</taxon>
        <taxon>Parachela</taxon>
        <taxon>Hypsibioidea</taxon>
        <taxon>Ramazzottiidae</taxon>
        <taxon>Ramazzottius</taxon>
    </lineage>
</organism>
<dbReference type="SUPFAM" id="SSF81837">
    <property type="entry name" value="BEACH domain"/>
    <property type="match status" value="1"/>
</dbReference>
<dbReference type="EMBL" id="BDGG01000004">
    <property type="protein sequence ID" value="GAU97663.1"/>
    <property type="molecule type" value="Genomic_DNA"/>
</dbReference>
<keyword evidence="5" id="KW-1185">Reference proteome</keyword>
<accession>A0A1D1VFK2</accession>
<dbReference type="AlphaFoldDB" id="A0A1D1VFK2"/>
<dbReference type="InterPro" id="IPR001680">
    <property type="entry name" value="WD40_rpt"/>
</dbReference>
<feature type="repeat" description="WD" evidence="1">
    <location>
        <begin position="962"/>
        <end position="997"/>
    </location>
</feature>
<dbReference type="InterPro" id="IPR015943">
    <property type="entry name" value="WD40/YVTN_repeat-like_dom_sf"/>
</dbReference>
<comment type="caution">
    <text evidence="4">The sequence shown here is derived from an EMBL/GenBank/DDBJ whole genome shotgun (WGS) entry which is preliminary data.</text>
</comment>
<evidence type="ECO:0000256" key="1">
    <source>
        <dbReference type="PROSITE-ProRule" id="PRU00221"/>
    </source>
</evidence>
<reference evidence="4 5" key="1">
    <citation type="journal article" date="2016" name="Nat. Commun.">
        <title>Extremotolerant tardigrade genome and improved radiotolerance of human cultured cells by tardigrade-unique protein.</title>
        <authorList>
            <person name="Hashimoto T."/>
            <person name="Horikawa D.D."/>
            <person name="Saito Y."/>
            <person name="Kuwahara H."/>
            <person name="Kozuka-Hata H."/>
            <person name="Shin-I T."/>
            <person name="Minakuchi Y."/>
            <person name="Ohishi K."/>
            <person name="Motoyama A."/>
            <person name="Aizu T."/>
            <person name="Enomoto A."/>
            <person name="Kondo K."/>
            <person name="Tanaka S."/>
            <person name="Hara Y."/>
            <person name="Koshikawa S."/>
            <person name="Sagara H."/>
            <person name="Miura T."/>
            <person name="Yokobori S."/>
            <person name="Miyagawa K."/>
            <person name="Suzuki Y."/>
            <person name="Kubo T."/>
            <person name="Oyama M."/>
            <person name="Kohara Y."/>
            <person name="Fujiyama A."/>
            <person name="Arakawa K."/>
            <person name="Katayama T."/>
            <person name="Toyoda A."/>
            <person name="Kunieda T."/>
        </authorList>
    </citation>
    <scope>NUCLEOTIDE SEQUENCE [LARGE SCALE GENOMIC DNA]</scope>
    <source>
        <strain evidence="4 5">YOKOZUNA-1</strain>
    </source>
</reference>
<keyword evidence="1" id="KW-0853">WD repeat</keyword>
<feature type="region of interest" description="Disordered" evidence="2">
    <location>
        <begin position="899"/>
        <end position="920"/>
    </location>
</feature>
<dbReference type="OrthoDB" id="29306at2759"/>
<dbReference type="PROSITE" id="PS50294">
    <property type="entry name" value="WD_REPEATS_REGION"/>
    <property type="match status" value="1"/>
</dbReference>
<protein>
    <recommendedName>
        <fullName evidence="3">BEACH domain-containing protein</fullName>
    </recommendedName>
</protein>
<gene>
    <name evidence="4" type="primary">RvY_08921-1</name>
    <name evidence="4" type="synonym">RvY_08921.1</name>
    <name evidence="4" type="ORF">RvY_08921</name>
</gene>
<dbReference type="InterPro" id="IPR036322">
    <property type="entry name" value="WD40_repeat_dom_sf"/>
</dbReference>
<dbReference type="SMART" id="SM00320">
    <property type="entry name" value="WD40"/>
    <property type="match status" value="4"/>
</dbReference>
<dbReference type="InterPro" id="IPR036372">
    <property type="entry name" value="BEACH_dom_sf"/>
</dbReference>
<dbReference type="Gene3D" id="2.130.10.10">
    <property type="entry name" value="YVTN repeat-like/Quinoprotein amine dehydrogenase"/>
    <property type="match status" value="2"/>
</dbReference>
<dbReference type="STRING" id="947166.A0A1D1VFK2"/>
<name>A0A1D1VFK2_RAMVA</name>
<dbReference type="Proteomes" id="UP000186922">
    <property type="component" value="Unassembled WGS sequence"/>
</dbReference>
<dbReference type="PANTHER" id="PTHR46866">
    <property type="entry name" value="GH12955P"/>
    <property type="match status" value="1"/>
</dbReference>
<dbReference type="SUPFAM" id="SSF50978">
    <property type="entry name" value="WD40 repeat-like"/>
    <property type="match status" value="1"/>
</dbReference>